<dbReference type="Proteomes" id="UP000274556">
    <property type="component" value="Unassembled WGS sequence"/>
</dbReference>
<evidence type="ECO:0008006" key="3">
    <source>
        <dbReference type="Google" id="ProtNLM"/>
    </source>
</evidence>
<proteinExistence type="predicted"/>
<comment type="caution">
    <text evidence="1">The sequence shown here is derived from an EMBL/GenBank/DDBJ whole genome shotgun (WGS) entry which is preliminary data.</text>
</comment>
<protein>
    <recommendedName>
        <fullName evidence="3">DUF2459 domain-containing protein</fullName>
    </recommendedName>
</protein>
<organism evidence="1 2">
    <name type="scientific">Thiocapsa rosea</name>
    <dbReference type="NCBI Taxonomy" id="69360"/>
    <lineage>
        <taxon>Bacteria</taxon>
        <taxon>Pseudomonadati</taxon>
        <taxon>Pseudomonadota</taxon>
        <taxon>Gammaproteobacteria</taxon>
        <taxon>Chromatiales</taxon>
        <taxon>Chromatiaceae</taxon>
        <taxon>Thiocapsa</taxon>
    </lineage>
</organism>
<keyword evidence="2" id="KW-1185">Reference proteome</keyword>
<accession>A0A495VCU1</accession>
<dbReference type="AlphaFoldDB" id="A0A495VCU1"/>
<evidence type="ECO:0000313" key="2">
    <source>
        <dbReference type="Proteomes" id="UP000274556"/>
    </source>
</evidence>
<dbReference type="OrthoDB" id="465835at2"/>
<gene>
    <name evidence="1" type="ORF">BDD21_3739</name>
</gene>
<dbReference type="RefSeq" id="WP_120798393.1">
    <property type="nucleotide sequence ID" value="NZ_RBXL01000001.1"/>
</dbReference>
<dbReference type="EMBL" id="RBXL01000001">
    <property type="protein sequence ID" value="RKT46235.1"/>
    <property type="molecule type" value="Genomic_DNA"/>
</dbReference>
<dbReference type="PROSITE" id="PS51257">
    <property type="entry name" value="PROKAR_LIPOPROTEIN"/>
    <property type="match status" value="1"/>
</dbReference>
<sequence length="192" mass="21425">MIRSGALLCTILLCGCVATVTPPPKTDQSRPVYILDHGRHTSLVLSTPDHGLVRWAYGEWRWYAEEDRRPLRAFPVLLVPTPAALGRQTLRAEYDPEAIGAAVPVVTEQVFVIHADAALIDRLQARQEALFASGRQQGYLENRALGFVFVPHPVPYRLDNNSNHMVASWLTELDCRVQGSPMLGSWRIAESQ</sequence>
<reference evidence="1 2" key="1">
    <citation type="submission" date="2018-10" db="EMBL/GenBank/DDBJ databases">
        <title>Genomic Encyclopedia of Archaeal and Bacterial Type Strains, Phase II (KMG-II): from individual species to whole genera.</title>
        <authorList>
            <person name="Goeker M."/>
        </authorList>
    </citation>
    <scope>NUCLEOTIDE SEQUENCE [LARGE SCALE GENOMIC DNA]</scope>
    <source>
        <strain evidence="1 2">DSM 235</strain>
    </source>
</reference>
<evidence type="ECO:0000313" key="1">
    <source>
        <dbReference type="EMBL" id="RKT46235.1"/>
    </source>
</evidence>
<name>A0A495VCU1_9GAMM</name>